<organism evidence="2 3">
    <name type="scientific">Tsukamurella soli</name>
    <dbReference type="NCBI Taxonomy" id="644556"/>
    <lineage>
        <taxon>Bacteria</taxon>
        <taxon>Bacillati</taxon>
        <taxon>Actinomycetota</taxon>
        <taxon>Actinomycetes</taxon>
        <taxon>Mycobacteriales</taxon>
        <taxon>Tsukamurellaceae</taxon>
        <taxon>Tsukamurella</taxon>
    </lineage>
</organism>
<reference evidence="3" key="1">
    <citation type="journal article" date="2019" name="Int. J. Syst. Evol. Microbiol.">
        <title>The Global Catalogue of Microorganisms (GCM) 10K type strain sequencing project: providing services to taxonomists for standard genome sequencing and annotation.</title>
        <authorList>
            <consortium name="The Broad Institute Genomics Platform"/>
            <consortium name="The Broad Institute Genome Sequencing Center for Infectious Disease"/>
            <person name="Wu L."/>
            <person name="Ma J."/>
        </authorList>
    </citation>
    <scope>NUCLEOTIDE SEQUENCE [LARGE SCALE GENOMIC DNA]</scope>
    <source>
        <strain evidence="3">JCM 17688</strain>
    </source>
</reference>
<dbReference type="InterPro" id="IPR036465">
    <property type="entry name" value="vWFA_dom_sf"/>
</dbReference>
<accession>A0ABP8JUC0</accession>
<sequence>MTFQPIVPAWLLVAFAVAVIALRMLTLYRMLVRTGSGHYRRLVLRWSGLTVAFLLVVVAAAMPGLTPRETAGADQPQVRSTANLNVFLVVDRSVDVRVADLGAGATRLSAMRTDMDELIDQFPHARFAVVGFASTAHLEWPLSDDVWSLHPMVKGLSSYTDVPLDAPYEVDDGAPQQVLRDQLRRARSDYPRSKNVVFYLGAGGGGSHAAQTTLTGLAGMIDGGAVLGYGTSSGGAIPETYVDGQLVYFADQSTRRPIISRIDQSRLADVGRVLGVPYFHRDEDAPIAAVVPGVTADPGPDEDASTGSGVVVRTELYWLFAASAAVLVLVESVLTVRDFRRGRLVRREAGL</sequence>
<dbReference type="Proteomes" id="UP001500635">
    <property type="component" value="Unassembled WGS sequence"/>
</dbReference>
<feature type="transmembrane region" description="Helical" evidence="1">
    <location>
        <begin position="6"/>
        <end position="25"/>
    </location>
</feature>
<evidence type="ECO:0000313" key="2">
    <source>
        <dbReference type="EMBL" id="GAA4396279.1"/>
    </source>
</evidence>
<comment type="caution">
    <text evidence="2">The sequence shown here is derived from an EMBL/GenBank/DDBJ whole genome shotgun (WGS) entry which is preliminary data.</text>
</comment>
<dbReference type="Gene3D" id="3.40.50.410">
    <property type="entry name" value="von Willebrand factor, type A domain"/>
    <property type="match status" value="1"/>
</dbReference>
<dbReference type="EMBL" id="BAABFR010000048">
    <property type="protein sequence ID" value="GAA4396279.1"/>
    <property type="molecule type" value="Genomic_DNA"/>
</dbReference>
<dbReference type="RefSeq" id="WP_344997438.1">
    <property type="nucleotide sequence ID" value="NZ_BAABFR010000048.1"/>
</dbReference>
<dbReference type="SUPFAM" id="SSF53300">
    <property type="entry name" value="vWA-like"/>
    <property type="match status" value="1"/>
</dbReference>
<evidence type="ECO:0008006" key="4">
    <source>
        <dbReference type="Google" id="ProtNLM"/>
    </source>
</evidence>
<proteinExistence type="predicted"/>
<keyword evidence="3" id="KW-1185">Reference proteome</keyword>
<evidence type="ECO:0000313" key="3">
    <source>
        <dbReference type="Proteomes" id="UP001500635"/>
    </source>
</evidence>
<keyword evidence="1" id="KW-0812">Transmembrane</keyword>
<feature type="transmembrane region" description="Helical" evidence="1">
    <location>
        <begin position="316"/>
        <end position="336"/>
    </location>
</feature>
<keyword evidence="1" id="KW-0472">Membrane</keyword>
<keyword evidence="1" id="KW-1133">Transmembrane helix</keyword>
<feature type="transmembrane region" description="Helical" evidence="1">
    <location>
        <begin position="46"/>
        <end position="65"/>
    </location>
</feature>
<gene>
    <name evidence="2" type="ORF">GCM10023147_30410</name>
</gene>
<name>A0ABP8JUC0_9ACTN</name>
<evidence type="ECO:0000256" key="1">
    <source>
        <dbReference type="SAM" id="Phobius"/>
    </source>
</evidence>
<protein>
    <recommendedName>
        <fullName evidence="4">Ca-activated chloride channel family protein</fullName>
    </recommendedName>
</protein>